<dbReference type="AlphaFoldDB" id="A0A0X8FCY6"/>
<keyword evidence="6" id="KW-0653">Protein transport</keyword>
<sequence length="140" mass="15341">MSLLLYFIVFGGIMYFLMIRPQKKRQEQHKDMLSSMGVGDHAVTIGGLHGVIYEIDEVKNTITLDCEGVLLVFERSAIARTQKADPAGTEAANAAISNAAEAQAAEEAEEETVQTQEADQVEEKDGLEVREGQADPQDEE</sequence>
<feature type="compositionally biased region" description="Basic and acidic residues" evidence="10">
    <location>
        <begin position="121"/>
        <end position="133"/>
    </location>
</feature>
<dbReference type="InterPro" id="IPR003849">
    <property type="entry name" value="Preprotein_translocase_YajC"/>
</dbReference>
<dbReference type="GO" id="GO:0005886">
    <property type="term" value="C:plasma membrane"/>
    <property type="evidence" value="ECO:0007669"/>
    <property type="project" value="UniProtKB-SubCell"/>
</dbReference>
<dbReference type="PRINTS" id="PR01853">
    <property type="entry name" value="YAJCTRNLCASE"/>
</dbReference>
<evidence type="ECO:0000256" key="6">
    <source>
        <dbReference type="ARBA" id="ARBA00022927"/>
    </source>
</evidence>
<dbReference type="OrthoDB" id="9800132at2"/>
<feature type="compositionally biased region" description="Low complexity" evidence="10">
    <location>
        <begin position="90"/>
        <end position="103"/>
    </location>
</feature>
<accession>A0A0X8FCY6</accession>
<evidence type="ECO:0000313" key="14">
    <source>
        <dbReference type="Proteomes" id="UP000069912"/>
    </source>
</evidence>
<dbReference type="EMBL" id="CP014160">
    <property type="protein sequence ID" value="AMB94977.1"/>
    <property type="molecule type" value="Genomic_DNA"/>
</dbReference>
<keyword evidence="3" id="KW-0813">Transport</keyword>
<reference evidence="14" key="2">
    <citation type="submission" date="2016-01" db="EMBL/GenBank/DDBJ databases">
        <title>Six Aerococcus type strain genome sequencing and assembly using PacBio and Illumina Hiseq.</title>
        <authorList>
            <person name="Carkaci D."/>
            <person name="Dargis R."/>
            <person name="Nielsen X.C."/>
            <person name="Skovgaard O."/>
            <person name="Fuursted K."/>
            <person name="Christensen J.J."/>
        </authorList>
    </citation>
    <scope>NUCLEOTIDE SEQUENCE [LARGE SCALE GENOMIC DNA]</scope>
    <source>
        <strain evidence="14">CCUG43001</strain>
    </source>
</reference>
<comment type="similarity">
    <text evidence="2">Belongs to the YajC family.</text>
</comment>
<keyword evidence="4" id="KW-1003">Cell membrane</keyword>
<protein>
    <submittedName>
        <fullName evidence="12">Preprotein translocase subunit YajC</fullName>
    </submittedName>
</protein>
<dbReference type="SMART" id="SM01323">
    <property type="entry name" value="YajC"/>
    <property type="match status" value="1"/>
</dbReference>
<evidence type="ECO:0000256" key="2">
    <source>
        <dbReference type="ARBA" id="ARBA00006742"/>
    </source>
</evidence>
<evidence type="ECO:0000313" key="15">
    <source>
        <dbReference type="Proteomes" id="UP000234239"/>
    </source>
</evidence>
<evidence type="ECO:0000256" key="5">
    <source>
        <dbReference type="ARBA" id="ARBA00022692"/>
    </source>
</evidence>
<keyword evidence="7 11" id="KW-1133">Transmembrane helix</keyword>
<dbReference type="PANTHER" id="PTHR33909">
    <property type="entry name" value="SEC TRANSLOCON ACCESSORY COMPLEX SUBUNIT YAJC"/>
    <property type="match status" value="1"/>
</dbReference>
<feature type="region of interest" description="Disordered" evidence="10">
    <location>
        <begin position="82"/>
        <end position="140"/>
    </location>
</feature>
<name>A0A0X8FCY6_9LACT</name>
<evidence type="ECO:0000256" key="4">
    <source>
        <dbReference type="ARBA" id="ARBA00022475"/>
    </source>
</evidence>
<evidence type="ECO:0000256" key="10">
    <source>
        <dbReference type="SAM" id="MobiDB-lite"/>
    </source>
</evidence>
<keyword evidence="5 11" id="KW-0812">Transmembrane</keyword>
<dbReference type="PANTHER" id="PTHR33909:SF1">
    <property type="entry name" value="SEC TRANSLOCON ACCESSORY COMPLEX SUBUNIT YAJC"/>
    <property type="match status" value="1"/>
</dbReference>
<comment type="subcellular location">
    <subcellularLocation>
        <location evidence="1">Cell membrane</location>
        <topology evidence="1">Single-pass membrane protein</topology>
    </subcellularLocation>
</comment>
<gene>
    <name evidence="13" type="primary">yajC</name>
    <name evidence="12" type="ORF">AWM72_07435</name>
    <name evidence="13" type="ORF">CYJ28_02320</name>
</gene>
<evidence type="ECO:0000313" key="12">
    <source>
        <dbReference type="EMBL" id="AMB94977.1"/>
    </source>
</evidence>
<dbReference type="NCBIfam" id="TIGR00739">
    <property type="entry name" value="yajC"/>
    <property type="match status" value="1"/>
</dbReference>
<evidence type="ECO:0000256" key="3">
    <source>
        <dbReference type="ARBA" id="ARBA00022448"/>
    </source>
</evidence>
<dbReference type="KEGG" id="asan:AWM72_07435"/>
<reference evidence="12 14" key="1">
    <citation type="journal article" date="2016" name="Genome Announc.">
        <title>Complete Genome Sequences of Aerococcus christensenii CCUG 28831T, Aerococcus sanguinicola CCUG 43001T, Aerococcus urinae CCUG 36881T, Aerococcus urinaeequi CCUG 28094T, Aerococcus urinaehominis CCUG 42038 BT, and Aerococcus viridans CCUG 4311T.</title>
        <authorList>
            <person name="Carkaci D."/>
            <person name="Dargis R."/>
            <person name="Nielsen X.C."/>
            <person name="Skovgaard O."/>
            <person name="Fuursted K."/>
            <person name="Christensen J.J."/>
        </authorList>
    </citation>
    <scope>NUCLEOTIDE SEQUENCE [LARGE SCALE GENOMIC DNA]</scope>
    <source>
        <strain evidence="12 14">CCUG43001</strain>
    </source>
</reference>
<keyword evidence="9 11" id="KW-0472">Membrane</keyword>
<dbReference type="GO" id="GO:0015031">
    <property type="term" value="P:protein transport"/>
    <property type="evidence" value="ECO:0007669"/>
    <property type="project" value="UniProtKB-KW"/>
</dbReference>
<proteinExistence type="inferred from homology"/>
<keyword evidence="8" id="KW-0811">Translocation</keyword>
<evidence type="ECO:0000256" key="8">
    <source>
        <dbReference type="ARBA" id="ARBA00023010"/>
    </source>
</evidence>
<evidence type="ECO:0000313" key="13">
    <source>
        <dbReference type="EMBL" id="PKZ23568.1"/>
    </source>
</evidence>
<evidence type="ECO:0000256" key="1">
    <source>
        <dbReference type="ARBA" id="ARBA00004162"/>
    </source>
</evidence>
<dbReference type="Pfam" id="PF02699">
    <property type="entry name" value="YajC"/>
    <property type="match status" value="1"/>
</dbReference>
<organism evidence="12 14">
    <name type="scientific">Aerococcus sanguinicola</name>
    <dbReference type="NCBI Taxonomy" id="119206"/>
    <lineage>
        <taxon>Bacteria</taxon>
        <taxon>Bacillati</taxon>
        <taxon>Bacillota</taxon>
        <taxon>Bacilli</taxon>
        <taxon>Lactobacillales</taxon>
        <taxon>Aerococcaceae</taxon>
        <taxon>Aerococcus</taxon>
    </lineage>
</organism>
<dbReference type="Proteomes" id="UP000069912">
    <property type="component" value="Chromosome"/>
</dbReference>
<evidence type="ECO:0000256" key="11">
    <source>
        <dbReference type="SAM" id="Phobius"/>
    </source>
</evidence>
<reference evidence="13 15" key="3">
    <citation type="submission" date="2017-12" db="EMBL/GenBank/DDBJ databases">
        <title>Phylogenetic diversity of female urinary microbiome.</title>
        <authorList>
            <person name="Thomas-White K."/>
            <person name="Wolfe A.J."/>
        </authorList>
    </citation>
    <scope>NUCLEOTIDE SEQUENCE [LARGE SCALE GENOMIC DNA]</scope>
    <source>
        <strain evidence="13 15">UMB0139</strain>
    </source>
</reference>
<dbReference type="Proteomes" id="UP000234239">
    <property type="component" value="Unassembled WGS sequence"/>
</dbReference>
<evidence type="ECO:0000256" key="7">
    <source>
        <dbReference type="ARBA" id="ARBA00022989"/>
    </source>
</evidence>
<evidence type="ECO:0000256" key="9">
    <source>
        <dbReference type="ARBA" id="ARBA00023136"/>
    </source>
</evidence>
<dbReference type="EMBL" id="PKGY01000001">
    <property type="protein sequence ID" value="PKZ23568.1"/>
    <property type="molecule type" value="Genomic_DNA"/>
</dbReference>
<feature type="transmembrane region" description="Helical" evidence="11">
    <location>
        <begin position="6"/>
        <end position="22"/>
    </location>
</feature>
<keyword evidence="14" id="KW-1185">Reference proteome</keyword>